<keyword evidence="2 5" id="KW-0175">Coiled coil</keyword>
<dbReference type="AlphaFoldDB" id="A0A146MA27"/>
<protein>
    <submittedName>
        <fullName evidence="6">Inner dynein arm light chain, axonemal</fullName>
    </submittedName>
</protein>
<evidence type="ECO:0000256" key="3">
    <source>
        <dbReference type="ARBA" id="ARBA00023175"/>
    </source>
</evidence>
<dbReference type="GO" id="GO:0030286">
    <property type="term" value="C:dynein complex"/>
    <property type="evidence" value="ECO:0007669"/>
    <property type="project" value="UniProtKB-KW"/>
</dbReference>
<dbReference type="GO" id="GO:0005930">
    <property type="term" value="C:axoneme"/>
    <property type="evidence" value="ECO:0007669"/>
    <property type="project" value="TreeGrafter"/>
</dbReference>
<evidence type="ECO:0000256" key="2">
    <source>
        <dbReference type="ARBA" id="ARBA00023054"/>
    </source>
</evidence>
<accession>A0A146MA27</accession>
<keyword evidence="3" id="KW-0505">Motor protein</keyword>
<organism evidence="6">
    <name type="scientific">Lygus hesperus</name>
    <name type="common">Western plant bug</name>
    <dbReference type="NCBI Taxonomy" id="30085"/>
    <lineage>
        <taxon>Eukaryota</taxon>
        <taxon>Metazoa</taxon>
        <taxon>Ecdysozoa</taxon>
        <taxon>Arthropoda</taxon>
        <taxon>Hexapoda</taxon>
        <taxon>Insecta</taxon>
        <taxon>Pterygota</taxon>
        <taxon>Neoptera</taxon>
        <taxon>Paraneoptera</taxon>
        <taxon>Hemiptera</taxon>
        <taxon>Heteroptera</taxon>
        <taxon>Panheteroptera</taxon>
        <taxon>Cimicomorpha</taxon>
        <taxon>Miridae</taxon>
        <taxon>Mirini</taxon>
        <taxon>Lygus</taxon>
    </lineage>
</organism>
<reference evidence="6" key="1">
    <citation type="journal article" date="2016" name="Gigascience">
        <title>De novo construction of an expanded transcriptome assembly for the western tarnished plant bug, Lygus hesperus.</title>
        <authorList>
            <person name="Tassone E.E."/>
            <person name="Geib S.M."/>
            <person name="Hall B."/>
            <person name="Fabrick J.A."/>
            <person name="Brent C.S."/>
            <person name="Hull J.J."/>
        </authorList>
    </citation>
    <scope>NUCLEOTIDE SEQUENCE</scope>
</reference>
<name>A0A146MA27_LYGHE</name>
<sequence>MKLSKIGVRDFKTEIHRKSASPNCHTKSGPALSCSHDPVDTNLHRTDQKGRKFVNSCPCDPRLKVPDKEIDQISTLLRYTNPYKVVMNIRKTDIKVSPATTKRNEIRLLYDDVNRRLWMRHARPFGVCRVRYEIMRQLLDELTRQVTVTCAERGLFLVRIRAELNYTIQVYHYMWRDTMEYFDPIVQKSVEIMADYRRKVEGLKEEIKRIQEEMEDVQWKTLLLEQEKAYERQATLEWYRCRIEEEKLQMMRLATLVSVMSTGDFNVNDTADILSLNEDQEDSRKTKRMGSELDVEQALQLSDTLKELIQERKVAEGRTKTKRLLEDEIVWAKGEISKNKAYLTDIIRLKEPLDFDKWLQGLVQGQDEPTEIAMTLGYDKVLQAPSVQEHDVDFIRNMSPDSVVLEVSPKMNFMKWLMTRKPEPCKCKGQDCRQELCSSIDWDLLLQQARAEFLHGYDDHPLLTFNEFFGKWLLTKDVQHIYAISHFFEDKPPVHPVSSIYSVPSSVTEPTSSDVHSDEKLTFLEPNEFVKRMTEFRRPKNPYKLQAASVRPGFRKQGRMILKHSTLYADPFAPRIRDPCTPTTP</sequence>
<comment type="similarity">
    <text evidence="4">Belongs to the inner dynein arm light chain family.</text>
</comment>
<dbReference type="GO" id="GO:0045504">
    <property type="term" value="F:dynein heavy chain binding"/>
    <property type="evidence" value="ECO:0007669"/>
    <property type="project" value="TreeGrafter"/>
</dbReference>
<dbReference type="EMBL" id="GDHC01002340">
    <property type="protein sequence ID" value="JAQ16289.1"/>
    <property type="molecule type" value="Transcribed_RNA"/>
</dbReference>
<proteinExistence type="inferred from homology"/>
<keyword evidence="1" id="KW-0243">Dynein</keyword>
<dbReference type="PANTHER" id="PTHR13183">
    <property type="entry name" value="AXONEMAL INNER ARM DYNEIN LIGHT CHAIN 28"/>
    <property type="match status" value="1"/>
</dbReference>
<dbReference type="Pfam" id="PF10211">
    <property type="entry name" value="Ax_dynein_light"/>
    <property type="match status" value="1"/>
</dbReference>
<evidence type="ECO:0000256" key="1">
    <source>
        <dbReference type="ARBA" id="ARBA00023017"/>
    </source>
</evidence>
<evidence type="ECO:0000256" key="4">
    <source>
        <dbReference type="ARBA" id="ARBA00038114"/>
    </source>
</evidence>
<feature type="coiled-coil region" evidence="5">
    <location>
        <begin position="186"/>
        <end position="227"/>
    </location>
</feature>
<dbReference type="InterPro" id="IPR019347">
    <property type="entry name" value="Axonemal_dynein_light_chain"/>
</dbReference>
<evidence type="ECO:0000256" key="5">
    <source>
        <dbReference type="SAM" id="Coils"/>
    </source>
</evidence>
<evidence type="ECO:0000313" key="6">
    <source>
        <dbReference type="EMBL" id="JAQ16289.1"/>
    </source>
</evidence>
<dbReference type="PANTHER" id="PTHR13183:SF0">
    <property type="entry name" value="AXONEMAL DYNEIN LIGHT INTERMEDIATE POLYPEPTIDE 1"/>
    <property type="match status" value="1"/>
</dbReference>
<gene>
    <name evidence="6" type="primary">IDLC_5</name>
    <name evidence="6" type="ORF">g.37213</name>
</gene>